<evidence type="ECO:0000313" key="13">
    <source>
        <dbReference type="EMBL" id="ORZ40942.1"/>
    </source>
</evidence>
<reference evidence="13 14" key="1">
    <citation type="submission" date="2016-07" db="EMBL/GenBank/DDBJ databases">
        <title>Pervasive Adenine N6-methylation of Active Genes in Fungi.</title>
        <authorList>
            <consortium name="DOE Joint Genome Institute"/>
            <person name="Mondo S.J."/>
            <person name="Dannebaum R.O."/>
            <person name="Kuo R.C."/>
            <person name="Labutti K."/>
            <person name="Haridas S."/>
            <person name="Kuo A."/>
            <person name="Salamov A."/>
            <person name="Ahrendt S.R."/>
            <person name="Lipzen A."/>
            <person name="Sullivan W."/>
            <person name="Andreopoulos W.B."/>
            <person name="Clum A."/>
            <person name="Lindquist E."/>
            <person name="Daum C."/>
            <person name="Ramamoorthy G.K."/>
            <person name="Gryganskyi A."/>
            <person name="Culley D."/>
            <person name="Magnuson J.K."/>
            <person name="James T.Y."/>
            <person name="O'Malley M.A."/>
            <person name="Stajich J.E."/>
            <person name="Spatafora J.W."/>
            <person name="Visel A."/>
            <person name="Grigoriev I.V."/>
        </authorList>
    </citation>
    <scope>NUCLEOTIDE SEQUENCE [LARGE SCALE GENOMIC DNA]</scope>
    <source>
        <strain evidence="13 14">PL171</strain>
    </source>
</reference>
<dbReference type="OrthoDB" id="1741334at2759"/>
<dbReference type="EMBL" id="MCFL01000002">
    <property type="protein sequence ID" value="ORZ40942.1"/>
    <property type="molecule type" value="Genomic_DNA"/>
</dbReference>
<evidence type="ECO:0000256" key="11">
    <source>
        <dbReference type="ARBA" id="ARBA00024036"/>
    </source>
</evidence>
<evidence type="ECO:0000256" key="5">
    <source>
        <dbReference type="ARBA" id="ARBA00022741"/>
    </source>
</evidence>
<evidence type="ECO:0000256" key="12">
    <source>
        <dbReference type="ARBA" id="ARBA00081370"/>
    </source>
</evidence>
<dbReference type="SUPFAM" id="SSF52540">
    <property type="entry name" value="P-loop containing nucleoside triphosphate hydrolases"/>
    <property type="match status" value="1"/>
</dbReference>
<evidence type="ECO:0000256" key="1">
    <source>
        <dbReference type="ARBA" id="ARBA00001966"/>
    </source>
</evidence>
<proteinExistence type="inferred from homology"/>
<dbReference type="InterPro" id="IPR000808">
    <property type="entry name" value="Mrp-like_CS"/>
</dbReference>
<keyword evidence="9" id="KW-0411">Iron-sulfur</keyword>
<keyword evidence="10" id="KW-0496">Mitochondrion</keyword>
<dbReference type="InterPro" id="IPR044304">
    <property type="entry name" value="NUBPL-like"/>
</dbReference>
<sequence>MHLPSAIARSGRAAHFAAAAPLINAHVVPRPPARMLHSAVPCLHNNPLGLPTNTDSKFKPNPERMRQGLPQKRPIAGVKHVVAVSSGKGGVGKSTTAVNLAVALSQRNKSVGILDADLYGPSIPRLMNLRNTEPMLDEHNRLLPLSNYGVQCMSMGFLVREEDPVVWRGMMGRHNFLDFMIMKALEQLLRQVNWGSLDVLVIDMPPGTGDTQLTLTQQIPISGAVIVSTPQDIALIDVVKGVNMFKKVQVPLLGLVENMSHFVCSNCNHTSHIFGSSDKLQAKAAALDMQVIGRIPLTEQLCEMSDAGKPVTVLAKDGPESRAYFELADRVLAGLGKP</sequence>
<dbReference type="Gene3D" id="3.40.50.300">
    <property type="entry name" value="P-loop containing nucleotide triphosphate hydrolases"/>
    <property type="match status" value="1"/>
</dbReference>
<comment type="subcellular location">
    <subcellularLocation>
        <location evidence="2">Mitochondrion</location>
    </subcellularLocation>
</comment>
<evidence type="ECO:0000256" key="10">
    <source>
        <dbReference type="ARBA" id="ARBA00023128"/>
    </source>
</evidence>
<dbReference type="GO" id="GO:0046872">
    <property type="term" value="F:metal ion binding"/>
    <property type="evidence" value="ECO:0007669"/>
    <property type="project" value="UniProtKB-KW"/>
</dbReference>
<evidence type="ECO:0000256" key="6">
    <source>
        <dbReference type="ARBA" id="ARBA00022840"/>
    </source>
</evidence>
<keyword evidence="4" id="KW-0479">Metal-binding</keyword>
<dbReference type="InterPro" id="IPR019591">
    <property type="entry name" value="Mrp/NBP35_ATP-bd"/>
</dbReference>
<dbReference type="GO" id="GO:0005759">
    <property type="term" value="C:mitochondrial matrix"/>
    <property type="evidence" value="ECO:0007669"/>
    <property type="project" value="UniProtKB-ARBA"/>
</dbReference>
<dbReference type="FunFam" id="3.40.50.300:FF:000709">
    <property type="entry name" value="Iron-sulfur protein NUBPL isoform X1"/>
    <property type="match status" value="1"/>
</dbReference>
<keyword evidence="13" id="KW-0378">Hydrolase</keyword>
<evidence type="ECO:0000256" key="2">
    <source>
        <dbReference type="ARBA" id="ARBA00004173"/>
    </source>
</evidence>
<dbReference type="GO" id="GO:0016226">
    <property type="term" value="P:iron-sulfur cluster assembly"/>
    <property type="evidence" value="ECO:0007669"/>
    <property type="project" value="InterPro"/>
</dbReference>
<dbReference type="GO" id="GO:0140663">
    <property type="term" value="F:ATP-dependent FeS chaperone activity"/>
    <property type="evidence" value="ECO:0007669"/>
    <property type="project" value="InterPro"/>
</dbReference>
<dbReference type="PANTHER" id="PTHR42961:SF2">
    <property type="entry name" value="IRON-SULFUR PROTEIN NUBPL"/>
    <property type="match status" value="1"/>
</dbReference>
<evidence type="ECO:0000256" key="7">
    <source>
        <dbReference type="ARBA" id="ARBA00022946"/>
    </source>
</evidence>
<comment type="cofactor">
    <cofactor evidence="1">
        <name>[4Fe-4S] cluster</name>
        <dbReference type="ChEBI" id="CHEBI:49883"/>
    </cofactor>
</comment>
<keyword evidence="8" id="KW-0408">Iron</keyword>
<dbReference type="Proteomes" id="UP000193411">
    <property type="component" value="Unassembled WGS sequence"/>
</dbReference>
<keyword evidence="3" id="KW-0004">4Fe-4S</keyword>
<dbReference type="GO" id="GO:0016787">
    <property type="term" value="F:hydrolase activity"/>
    <property type="evidence" value="ECO:0007669"/>
    <property type="project" value="UniProtKB-KW"/>
</dbReference>
<name>A0A1Y2I614_9FUNG</name>
<accession>A0A1Y2I614</accession>
<evidence type="ECO:0000256" key="9">
    <source>
        <dbReference type="ARBA" id="ARBA00023014"/>
    </source>
</evidence>
<dbReference type="HAMAP" id="MF_02040">
    <property type="entry name" value="Mrp_NBP35"/>
    <property type="match status" value="1"/>
</dbReference>
<keyword evidence="14" id="KW-1185">Reference proteome</keyword>
<dbReference type="GO" id="GO:0032981">
    <property type="term" value="P:mitochondrial respiratory chain complex I assembly"/>
    <property type="evidence" value="ECO:0007669"/>
    <property type="project" value="TreeGrafter"/>
</dbReference>
<dbReference type="PROSITE" id="PS01215">
    <property type="entry name" value="MRP"/>
    <property type="match status" value="1"/>
</dbReference>
<dbReference type="CDD" id="cd02037">
    <property type="entry name" value="Mrp_NBP35"/>
    <property type="match status" value="1"/>
</dbReference>
<keyword evidence="5" id="KW-0547">Nucleotide-binding</keyword>
<dbReference type="Pfam" id="PF10609">
    <property type="entry name" value="ParA"/>
    <property type="match status" value="1"/>
</dbReference>
<comment type="similarity">
    <text evidence="11">Belongs to the Mrp/NBP35 ATP-binding proteins family.</text>
</comment>
<dbReference type="InterPro" id="IPR033756">
    <property type="entry name" value="YlxH/NBP35"/>
</dbReference>
<comment type="caution">
    <text evidence="13">The sequence shown here is derived from an EMBL/GenBank/DDBJ whole genome shotgun (WGS) entry which is preliminary data.</text>
</comment>
<protein>
    <recommendedName>
        <fullName evidence="12">Nucleotide-binding protein-like</fullName>
    </recommendedName>
</protein>
<keyword evidence="7" id="KW-0809">Transit peptide</keyword>
<evidence type="ECO:0000256" key="3">
    <source>
        <dbReference type="ARBA" id="ARBA00022485"/>
    </source>
</evidence>
<evidence type="ECO:0000256" key="4">
    <source>
        <dbReference type="ARBA" id="ARBA00022723"/>
    </source>
</evidence>
<gene>
    <name evidence="13" type="ORF">BCR44DRAFT_1399142</name>
</gene>
<dbReference type="InterPro" id="IPR027417">
    <property type="entry name" value="P-loop_NTPase"/>
</dbReference>
<dbReference type="GO" id="GO:0005524">
    <property type="term" value="F:ATP binding"/>
    <property type="evidence" value="ECO:0007669"/>
    <property type="project" value="UniProtKB-KW"/>
</dbReference>
<dbReference type="GO" id="GO:0051539">
    <property type="term" value="F:4 iron, 4 sulfur cluster binding"/>
    <property type="evidence" value="ECO:0007669"/>
    <property type="project" value="UniProtKB-KW"/>
</dbReference>
<organism evidence="13 14">
    <name type="scientific">Catenaria anguillulae PL171</name>
    <dbReference type="NCBI Taxonomy" id="765915"/>
    <lineage>
        <taxon>Eukaryota</taxon>
        <taxon>Fungi</taxon>
        <taxon>Fungi incertae sedis</taxon>
        <taxon>Blastocladiomycota</taxon>
        <taxon>Blastocladiomycetes</taxon>
        <taxon>Blastocladiales</taxon>
        <taxon>Catenariaceae</taxon>
        <taxon>Catenaria</taxon>
    </lineage>
</organism>
<evidence type="ECO:0000313" key="14">
    <source>
        <dbReference type="Proteomes" id="UP000193411"/>
    </source>
</evidence>
<dbReference type="PANTHER" id="PTHR42961">
    <property type="entry name" value="IRON-SULFUR PROTEIN NUBPL"/>
    <property type="match status" value="1"/>
</dbReference>
<dbReference type="AlphaFoldDB" id="A0A1Y2I614"/>
<keyword evidence="6" id="KW-0067">ATP-binding</keyword>
<evidence type="ECO:0000256" key="8">
    <source>
        <dbReference type="ARBA" id="ARBA00023004"/>
    </source>
</evidence>
<dbReference type="STRING" id="765915.A0A1Y2I614"/>